<dbReference type="EMBL" id="DS268413">
    <property type="protein sequence ID" value="EFP07578.1"/>
    <property type="molecule type" value="Genomic_DNA"/>
</dbReference>
<evidence type="ECO:0000313" key="5">
    <source>
        <dbReference type="Proteomes" id="UP000008281"/>
    </source>
</evidence>
<dbReference type="STRING" id="31234.E3LR56"/>
<dbReference type="OMA" id="CKHVPFC"/>
<evidence type="ECO:0000256" key="1">
    <source>
        <dbReference type="ARBA" id="ARBA00023157"/>
    </source>
</evidence>
<dbReference type="Gene3D" id="1.10.225.10">
    <property type="entry name" value="Saposin-like"/>
    <property type="match status" value="1"/>
</dbReference>
<evidence type="ECO:0000313" key="4">
    <source>
        <dbReference type="EMBL" id="EFP07578.1"/>
    </source>
</evidence>
<dbReference type="InterPro" id="IPR008139">
    <property type="entry name" value="SaposinB_dom"/>
</dbReference>
<dbReference type="HOGENOM" id="CLU_1042946_0_0_1"/>
<dbReference type="eggNOG" id="ENOG502SG84">
    <property type="taxonomic scope" value="Eukaryota"/>
</dbReference>
<keyword evidence="2" id="KW-0732">Signal</keyword>
<keyword evidence="1" id="KW-1015">Disulfide bond</keyword>
<evidence type="ECO:0000259" key="3">
    <source>
        <dbReference type="PROSITE" id="PS50015"/>
    </source>
</evidence>
<reference evidence="4" key="1">
    <citation type="submission" date="2007-07" db="EMBL/GenBank/DDBJ databases">
        <title>PCAP assembly of the Caenorhabditis remanei genome.</title>
        <authorList>
            <consortium name="The Caenorhabditis remanei Sequencing Consortium"/>
            <person name="Wilson R.K."/>
        </authorList>
    </citation>
    <scope>NUCLEOTIDE SEQUENCE [LARGE SCALE GENOMIC DNA]</scope>
    <source>
        <strain evidence="4">PB4641</strain>
    </source>
</reference>
<name>E3LR56_CAERE</name>
<dbReference type="SUPFAM" id="SSF47862">
    <property type="entry name" value="Saposin"/>
    <property type="match status" value="1"/>
</dbReference>
<accession>E3LR56</accession>
<feature type="signal peptide" evidence="2">
    <location>
        <begin position="1"/>
        <end position="18"/>
    </location>
</feature>
<dbReference type="InterPro" id="IPR011001">
    <property type="entry name" value="Saposin-like"/>
</dbReference>
<dbReference type="AlphaFoldDB" id="E3LR56"/>
<dbReference type="FunCoup" id="E3LR56">
    <property type="interactions" value="580"/>
</dbReference>
<feature type="chain" id="PRO_5003175191" evidence="2">
    <location>
        <begin position="19"/>
        <end position="267"/>
    </location>
</feature>
<evidence type="ECO:0000256" key="2">
    <source>
        <dbReference type="SAM" id="SignalP"/>
    </source>
</evidence>
<dbReference type="PROSITE" id="PS50015">
    <property type="entry name" value="SAP_B"/>
    <property type="match status" value="1"/>
</dbReference>
<dbReference type="OrthoDB" id="5874912at2759"/>
<sequence>MPIYRFLIFSILFTSSYAIVEQKYNETKALQQVLDFVLPTFKIPDLLNPDKKDESPSIKIPNILPTALPTINIIPKAVPTIKIPEIIPKTLPTLPPFKLPTVKLPTVSSFPTDYPSIQLHFQLPHLLPTALPTLPPFKLPTIKLPTVSSIPIENPRLPHLLPTAFPTLFPPKPKDSPETNIICDICENAVTIVKTRIMSFEKVVRVKITGALGKVCDLLLSIPQLMILATPCNLFKANIIDKAFQKWDAFENSIQPETFCKHVPFCK</sequence>
<keyword evidence="5" id="KW-1185">Reference proteome</keyword>
<dbReference type="InParanoid" id="E3LR56"/>
<proteinExistence type="predicted"/>
<feature type="domain" description="Saposin B-type" evidence="3">
    <location>
        <begin position="179"/>
        <end position="267"/>
    </location>
</feature>
<dbReference type="SMART" id="SM00741">
    <property type="entry name" value="SapB"/>
    <property type="match status" value="1"/>
</dbReference>
<dbReference type="Proteomes" id="UP000008281">
    <property type="component" value="Unassembled WGS sequence"/>
</dbReference>
<protein>
    <submittedName>
        <fullName evidence="4">CRE-SPP-11 protein</fullName>
    </submittedName>
</protein>
<gene>
    <name evidence="4" type="primary">Cre-spp-11</name>
    <name evidence="4" type="ORF">CRE_26282</name>
</gene>
<organism evidence="5">
    <name type="scientific">Caenorhabditis remanei</name>
    <name type="common">Caenorhabditis vulgaris</name>
    <dbReference type="NCBI Taxonomy" id="31234"/>
    <lineage>
        <taxon>Eukaryota</taxon>
        <taxon>Metazoa</taxon>
        <taxon>Ecdysozoa</taxon>
        <taxon>Nematoda</taxon>
        <taxon>Chromadorea</taxon>
        <taxon>Rhabditida</taxon>
        <taxon>Rhabditina</taxon>
        <taxon>Rhabditomorpha</taxon>
        <taxon>Rhabditoidea</taxon>
        <taxon>Rhabditidae</taxon>
        <taxon>Peloderinae</taxon>
        <taxon>Caenorhabditis</taxon>
    </lineage>
</organism>